<keyword evidence="10" id="KW-0067">ATP-binding</keyword>
<keyword evidence="11 17" id="KW-1133">Transmembrane helix</keyword>
<gene>
    <name evidence="20" type="ORF">HID58_047079</name>
</gene>
<evidence type="ECO:0000256" key="1">
    <source>
        <dbReference type="ARBA" id="ARBA00004236"/>
    </source>
</evidence>
<evidence type="ECO:0000256" key="14">
    <source>
        <dbReference type="ARBA" id="ARBA00023180"/>
    </source>
</evidence>
<keyword evidence="14" id="KW-0325">Glycoprotein</keyword>
<name>A0ABQ8AY62_BRANA</name>
<dbReference type="PANTHER" id="PTHR27007">
    <property type="match status" value="1"/>
</dbReference>
<evidence type="ECO:0000256" key="18">
    <source>
        <dbReference type="SAM" id="SignalP"/>
    </source>
</evidence>
<keyword evidence="12 17" id="KW-0472">Membrane</keyword>
<evidence type="ECO:0000256" key="7">
    <source>
        <dbReference type="ARBA" id="ARBA00022729"/>
    </source>
</evidence>
<evidence type="ECO:0000256" key="6">
    <source>
        <dbReference type="ARBA" id="ARBA00022692"/>
    </source>
</evidence>
<evidence type="ECO:0000256" key="2">
    <source>
        <dbReference type="ARBA" id="ARBA00004479"/>
    </source>
</evidence>
<protein>
    <recommendedName>
        <fullName evidence="3">non-specific serine/threonine protein kinase</fullName>
        <ecNumber evidence="3">2.7.11.1</ecNumber>
    </recommendedName>
</protein>
<keyword evidence="8" id="KW-0430">Lectin</keyword>
<dbReference type="InterPro" id="IPR019825">
    <property type="entry name" value="Lectin_legB_Mn/Ca_BS"/>
</dbReference>
<organism evidence="20 21">
    <name type="scientific">Brassica napus</name>
    <name type="common">Rape</name>
    <dbReference type="NCBI Taxonomy" id="3708"/>
    <lineage>
        <taxon>Eukaryota</taxon>
        <taxon>Viridiplantae</taxon>
        <taxon>Streptophyta</taxon>
        <taxon>Embryophyta</taxon>
        <taxon>Tracheophyta</taxon>
        <taxon>Spermatophyta</taxon>
        <taxon>Magnoliopsida</taxon>
        <taxon>eudicotyledons</taxon>
        <taxon>Gunneridae</taxon>
        <taxon>Pentapetalae</taxon>
        <taxon>rosids</taxon>
        <taxon>malvids</taxon>
        <taxon>Brassicales</taxon>
        <taxon>Brassicaceae</taxon>
        <taxon>Brassiceae</taxon>
        <taxon>Brassica</taxon>
    </lineage>
</organism>
<dbReference type="CDD" id="cd06899">
    <property type="entry name" value="lectin_legume_LecRK_Arcelin_ConA"/>
    <property type="match status" value="1"/>
</dbReference>
<evidence type="ECO:0000313" key="20">
    <source>
        <dbReference type="EMBL" id="KAH0897511.1"/>
    </source>
</evidence>
<keyword evidence="5" id="KW-0418">Kinase</keyword>
<dbReference type="PROSITE" id="PS00307">
    <property type="entry name" value="LECTIN_LEGUME_BETA"/>
    <property type="match status" value="1"/>
</dbReference>
<evidence type="ECO:0000256" key="9">
    <source>
        <dbReference type="ARBA" id="ARBA00022741"/>
    </source>
</evidence>
<dbReference type="InterPro" id="IPR001220">
    <property type="entry name" value="Legume_lectin_dom"/>
</dbReference>
<evidence type="ECO:0000256" key="4">
    <source>
        <dbReference type="ARBA" id="ARBA00022475"/>
    </source>
</evidence>
<dbReference type="InterPro" id="IPR050528">
    <property type="entry name" value="L-type_Lectin-RKs"/>
</dbReference>
<evidence type="ECO:0000256" key="13">
    <source>
        <dbReference type="ARBA" id="ARBA00023170"/>
    </source>
</evidence>
<evidence type="ECO:0000256" key="17">
    <source>
        <dbReference type="SAM" id="Phobius"/>
    </source>
</evidence>
<dbReference type="Pfam" id="PF00139">
    <property type="entry name" value="Lectin_legB"/>
    <property type="match status" value="1"/>
</dbReference>
<sequence>MMLLLLFLLMFFFPKNVVCQGSDPTGGEFSFNGLLYAAGSANLNSNGLFRLTNSKTQTSGQVFYNLPLRFKGSANGNVFSFSTTFVFAIVSKDRVIKGHGLAFVLSPTKGLVNVDATQYLGLFNINNTGNPENHIVAVELDTVQGAEVHDIDDNHVGIDINSVVSEIAASAGYFKDDGTFKNISLTSGDSMQLWVEYDSKQKRLNVTLHPVRVRKPKLPLLSLQKDLSPYLLESMYVGFTSSTGMLTASHYILAWNFKMNGTAPDIDPSRLPEVPRFKQPWIQTPKGVLTISLTTSGVTILIILSLGLWLFLKRKKLLEVLEDWEVQFGPHRFAYKDLHTATKGFKDTELLGRGGFGKVYKGTLGYISPELSRTGKESTSSDVFALGVVMLEITCGRKPILSRASQSEMVLTDWVLECWEKGDIMQVLDQKIEGRDFSEEQVELVLKLGLLCSHPLSAIRPNMSSVIQYLDSVAQLPHNLLNIAKARQVHGGTEISGDSCSVAPLTFTESFVSHGR</sequence>
<feature type="domain" description="Legume lectin" evidence="19">
    <location>
        <begin position="29"/>
        <end position="272"/>
    </location>
</feature>
<dbReference type="Gene3D" id="1.10.510.10">
    <property type="entry name" value="Transferase(Phosphotransferase) domain 1"/>
    <property type="match status" value="1"/>
</dbReference>
<keyword evidence="6 17" id="KW-0812">Transmembrane</keyword>
<keyword evidence="4" id="KW-1003">Cell membrane</keyword>
<comment type="catalytic activity">
    <reaction evidence="16">
        <text>L-seryl-[protein] + ATP = O-phospho-L-seryl-[protein] + ADP + H(+)</text>
        <dbReference type="Rhea" id="RHEA:17989"/>
        <dbReference type="Rhea" id="RHEA-COMP:9863"/>
        <dbReference type="Rhea" id="RHEA-COMP:11604"/>
        <dbReference type="ChEBI" id="CHEBI:15378"/>
        <dbReference type="ChEBI" id="CHEBI:29999"/>
        <dbReference type="ChEBI" id="CHEBI:30616"/>
        <dbReference type="ChEBI" id="CHEBI:83421"/>
        <dbReference type="ChEBI" id="CHEBI:456216"/>
        <dbReference type="EC" id="2.7.11.1"/>
    </reaction>
</comment>
<feature type="chain" id="PRO_5045161352" description="non-specific serine/threonine protein kinase" evidence="18">
    <location>
        <begin position="20"/>
        <end position="516"/>
    </location>
</feature>
<evidence type="ECO:0000256" key="5">
    <source>
        <dbReference type="ARBA" id="ARBA00022527"/>
    </source>
</evidence>
<evidence type="ECO:0000256" key="12">
    <source>
        <dbReference type="ARBA" id="ARBA00023136"/>
    </source>
</evidence>
<evidence type="ECO:0000259" key="19">
    <source>
        <dbReference type="Pfam" id="PF00139"/>
    </source>
</evidence>
<keyword evidence="21" id="KW-1185">Reference proteome</keyword>
<evidence type="ECO:0000256" key="15">
    <source>
        <dbReference type="ARBA" id="ARBA00047899"/>
    </source>
</evidence>
<evidence type="ECO:0000256" key="11">
    <source>
        <dbReference type="ARBA" id="ARBA00022989"/>
    </source>
</evidence>
<dbReference type="InterPro" id="IPR011009">
    <property type="entry name" value="Kinase-like_dom_sf"/>
</dbReference>
<comment type="catalytic activity">
    <reaction evidence="15">
        <text>L-threonyl-[protein] + ATP = O-phospho-L-threonyl-[protein] + ADP + H(+)</text>
        <dbReference type="Rhea" id="RHEA:46608"/>
        <dbReference type="Rhea" id="RHEA-COMP:11060"/>
        <dbReference type="Rhea" id="RHEA-COMP:11605"/>
        <dbReference type="ChEBI" id="CHEBI:15378"/>
        <dbReference type="ChEBI" id="CHEBI:30013"/>
        <dbReference type="ChEBI" id="CHEBI:30616"/>
        <dbReference type="ChEBI" id="CHEBI:61977"/>
        <dbReference type="ChEBI" id="CHEBI:456216"/>
        <dbReference type="EC" id="2.7.11.1"/>
    </reaction>
</comment>
<evidence type="ECO:0000256" key="10">
    <source>
        <dbReference type="ARBA" id="ARBA00022840"/>
    </source>
</evidence>
<keyword evidence="9" id="KW-0547">Nucleotide-binding</keyword>
<proteinExistence type="predicted"/>
<evidence type="ECO:0000256" key="3">
    <source>
        <dbReference type="ARBA" id="ARBA00012513"/>
    </source>
</evidence>
<feature type="transmembrane region" description="Helical" evidence="17">
    <location>
        <begin position="288"/>
        <end position="312"/>
    </location>
</feature>
<feature type="signal peptide" evidence="18">
    <location>
        <begin position="1"/>
        <end position="19"/>
    </location>
</feature>
<accession>A0ABQ8AY62</accession>
<dbReference type="Gene3D" id="2.60.120.200">
    <property type="match status" value="1"/>
</dbReference>
<reference evidence="20 21" key="1">
    <citation type="submission" date="2021-05" db="EMBL/GenBank/DDBJ databases">
        <title>Genome Assembly of Synthetic Allotetraploid Brassica napus Reveals Homoeologous Exchanges between Subgenomes.</title>
        <authorList>
            <person name="Davis J.T."/>
        </authorList>
    </citation>
    <scope>NUCLEOTIDE SEQUENCE [LARGE SCALE GENOMIC DNA]</scope>
    <source>
        <strain evidence="21">cv. Da-Ae</strain>
        <tissue evidence="20">Seedling</tissue>
    </source>
</reference>
<dbReference type="InterPro" id="IPR013320">
    <property type="entry name" value="ConA-like_dom_sf"/>
</dbReference>
<comment type="caution">
    <text evidence="20">The sequence shown here is derived from an EMBL/GenBank/DDBJ whole genome shotgun (WGS) entry which is preliminary data.</text>
</comment>
<keyword evidence="5" id="KW-0723">Serine/threonine-protein kinase</keyword>
<comment type="subcellular location">
    <subcellularLocation>
        <location evidence="1">Cell membrane</location>
    </subcellularLocation>
    <subcellularLocation>
        <location evidence="2">Membrane</location>
        <topology evidence="2">Single-pass type I membrane protein</topology>
    </subcellularLocation>
</comment>
<keyword evidence="5" id="KW-0808">Transferase</keyword>
<keyword evidence="7 18" id="KW-0732">Signal</keyword>
<dbReference type="SUPFAM" id="SSF49899">
    <property type="entry name" value="Concanavalin A-like lectins/glucanases"/>
    <property type="match status" value="1"/>
</dbReference>
<evidence type="ECO:0000256" key="8">
    <source>
        <dbReference type="ARBA" id="ARBA00022734"/>
    </source>
</evidence>
<dbReference type="EMBL" id="JAGKQM010000012">
    <property type="protein sequence ID" value="KAH0897511.1"/>
    <property type="molecule type" value="Genomic_DNA"/>
</dbReference>
<keyword evidence="13" id="KW-0675">Receptor</keyword>
<dbReference type="Proteomes" id="UP000824890">
    <property type="component" value="Unassembled WGS sequence"/>
</dbReference>
<dbReference type="EC" id="2.7.11.1" evidence="3"/>
<evidence type="ECO:0000256" key="16">
    <source>
        <dbReference type="ARBA" id="ARBA00048679"/>
    </source>
</evidence>
<evidence type="ECO:0000313" key="21">
    <source>
        <dbReference type="Proteomes" id="UP000824890"/>
    </source>
</evidence>
<dbReference type="SUPFAM" id="SSF56112">
    <property type="entry name" value="Protein kinase-like (PK-like)"/>
    <property type="match status" value="2"/>
</dbReference>